<dbReference type="PROSITE" id="PS50042">
    <property type="entry name" value="CNMP_BINDING_3"/>
    <property type="match status" value="2"/>
</dbReference>
<dbReference type="PANTHER" id="PTHR11635:SF152">
    <property type="entry name" value="CAMP-DEPENDENT PROTEIN KINASE TYPE I REGULATORY SUBUNIT-RELATED"/>
    <property type="match status" value="1"/>
</dbReference>
<dbReference type="Proteomes" id="UP000051952">
    <property type="component" value="Unassembled WGS sequence"/>
</dbReference>
<evidence type="ECO:0000313" key="4">
    <source>
        <dbReference type="Proteomes" id="UP000051952"/>
    </source>
</evidence>
<dbReference type="GO" id="GO:0005952">
    <property type="term" value="C:cAMP-dependent protein kinase complex"/>
    <property type="evidence" value="ECO:0007669"/>
    <property type="project" value="InterPro"/>
</dbReference>
<dbReference type="EMBL" id="CYKH01000851">
    <property type="protein sequence ID" value="CUG51314.1"/>
    <property type="molecule type" value="Genomic_DNA"/>
</dbReference>
<dbReference type="InterPro" id="IPR000595">
    <property type="entry name" value="cNMP-bd_dom"/>
</dbReference>
<dbReference type="InterPro" id="IPR018490">
    <property type="entry name" value="cNMP-bd_dom_sf"/>
</dbReference>
<dbReference type="Gene3D" id="2.60.120.10">
    <property type="entry name" value="Jelly Rolls"/>
    <property type="match status" value="2"/>
</dbReference>
<feature type="region of interest" description="Disordered" evidence="1">
    <location>
        <begin position="83"/>
        <end position="114"/>
    </location>
</feature>
<dbReference type="SMART" id="SM00100">
    <property type="entry name" value="cNMP"/>
    <property type="match status" value="2"/>
</dbReference>
<accession>A0A0S4IYH2</accession>
<dbReference type="CDD" id="cd00038">
    <property type="entry name" value="CAP_ED"/>
    <property type="match status" value="2"/>
</dbReference>
<organism evidence="3 4">
    <name type="scientific">Bodo saltans</name>
    <name type="common">Flagellated protozoan</name>
    <dbReference type="NCBI Taxonomy" id="75058"/>
    <lineage>
        <taxon>Eukaryota</taxon>
        <taxon>Discoba</taxon>
        <taxon>Euglenozoa</taxon>
        <taxon>Kinetoplastea</taxon>
        <taxon>Metakinetoplastina</taxon>
        <taxon>Eubodonida</taxon>
        <taxon>Bodonidae</taxon>
        <taxon>Bodo</taxon>
    </lineage>
</organism>
<gene>
    <name evidence="3" type="ORF">BSAL_80450</name>
</gene>
<name>A0A0S4IYH2_BODSA</name>
<dbReference type="InterPro" id="IPR014710">
    <property type="entry name" value="RmlC-like_jellyroll"/>
</dbReference>
<dbReference type="InterPro" id="IPR018488">
    <property type="entry name" value="cNMP-bd_CS"/>
</dbReference>
<sequence>MSAFDKRVCQWLNDASIPTKSKQTILNRMNVGITNYRALELEKLTTVPAAKILSENKKIDYSLQDDIAKALYRLEDGTADPSTGPLFPALATHGDDAHRSGLDSTSAPNGDYDEVESQPAALETFTFGSGDETPFASTAHDEGDDIDDGEADDKELEAMRYRMMKRQSRNAVSAEPINIEAARAFHLPHIPKNPDVVKRLIKVLESHHLFSHLEDGDIEGVANAMDITNFNRAEIIAPKGSSSDRLFVVITGSVAVKDTDNQRKILMEGTFGDVGLMYDVQHAETYEATMNNTQVCSIDRSSYQSLCSRASLEKRATYEGFLSQVQTLKSLTPTERLQIADALKTSKYRKGDRLIRYGDVGKWFYIIVEGTVEVVGRDEAGKEVSVCTFTVGQPIGELELLHKHKAVADCVAATASVTVAKMTGTHFEKVIGPAKEFLQRQAATDEIYTYYRQTQKSA</sequence>
<dbReference type="GO" id="GO:0005829">
    <property type="term" value="C:cytosol"/>
    <property type="evidence" value="ECO:0007669"/>
    <property type="project" value="TreeGrafter"/>
</dbReference>
<dbReference type="GO" id="GO:0034236">
    <property type="term" value="F:protein kinase A catalytic subunit binding"/>
    <property type="evidence" value="ECO:0007669"/>
    <property type="project" value="TreeGrafter"/>
</dbReference>
<evidence type="ECO:0000259" key="2">
    <source>
        <dbReference type="PROSITE" id="PS50042"/>
    </source>
</evidence>
<keyword evidence="4" id="KW-1185">Reference proteome</keyword>
<protein>
    <submittedName>
        <fullName evidence="3">Regulatory subunit of protein kinase a-like protein, putative</fullName>
    </submittedName>
</protein>
<dbReference type="SUPFAM" id="SSF51206">
    <property type="entry name" value="cAMP-binding domain-like"/>
    <property type="match status" value="2"/>
</dbReference>
<dbReference type="GO" id="GO:0016301">
    <property type="term" value="F:kinase activity"/>
    <property type="evidence" value="ECO:0007669"/>
    <property type="project" value="UniProtKB-KW"/>
</dbReference>
<dbReference type="PANTHER" id="PTHR11635">
    <property type="entry name" value="CAMP-DEPENDENT PROTEIN KINASE REGULATORY CHAIN"/>
    <property type="match status" value="1"/>
</dbReference>
<dbReference type="GO" id="GO:0030552">
    <property type="term" value="F:cAMP binding"/>
    <property type="evidence" value="ECO:0007669"/>
    <property type="project" value="TreeGrafter"/>
</dbReference>
<feature type="region of interest" description="Disordered" evidence="1">
    <location>
        <begin position="127"/>
        <end position="150"/>
    </location>
</feature>
<evidence type="ECO:0000256" key="1">
    <source>
        <dbReference type="SAM" id="MobiDB-lite"/>
    </source>
</evidence>
<dbReference type="OMA" id="VYSWSIN"/>
<dbReference type="AlphaFoldDB" id="A0A0S4IYH2"/>
<dbReference type="OrthoDB" id="242245at2759"/>
<dbReference type="InterPro" id="IPR050503">
    <property type="entry name" value="cAMP-dep_PK_reg_su-like"/>
</dbReference>
<reference evidence="4" key="1">
    <citation type="submission" date="2015-09" db="EMBL/GenBank/DDBJ databases">
        <authorList>
            <consortium name="Pathogen Informatics"/>
        </authorList>
    </citation>
    <scope>NUCLEOTIDE SEQUENCE [LARGE SCALE GENOMIC DNA]</scope>
    <source>
        <strain evidence="4">Lake Konstanz</strain>
    </source>
</reference>
<proteinExistence type="predicted"/>
<feature type="domain" description="Cyclic nucleotide-binding" evidence="2">
    <location>
        <begin position="209"/>
        <end position="324"/>
    </location>
</feature>
<dbReference type="GO" id="GO:0004862">
    <property type="term" value="F:cAMP-dependent protein kinase inhibitor activity"/>
    <property type="evidence" value="ECO:0007669"/>
    <property type="project" value="TreeGrafter"/>
</dbReference>
<evidence type="ECO:0000313" key="3">
    <source>
        <dbReference type="EMBL" id="CUG51314.1"/>
    </source>
</evidence>
<dbReference type="Pfam" id="PF00027">
    <property type="entry name" value="cNMP_binding"/>
    <property type="match status" value="2"/>
</dbReference>
<dbReference type="PRINTS" id="PR00103">
    <property type="entry name" value="CAMPKINASE"/>
</dbReference>
<feature type="domain" description="Cyclic nucleotide-binding" evidence="2">
    <location>
        <begin position="327"/>
        <end position="440"/>
    </location>
</feature>
<dbReference type="VEuPathDB" id="TriTrypDB:BSAL_80450"/>
<keyword evidence="3" id="KW-0808">Transferase</keyword>
<dbReference type="PROSITE" id="PS00888">
    <property type="entry name" value="CNMP_BINDING_1"/>
    <property type="match status" value="1"/>
</dbReference>
<keyword evidence="3" id="KW-0418">Kinase</keyword>